<feature type="compositionally biased region" description="Basic residues" evidence="1">
    <location>
        <begin position="20"/>
        <end position="34"/>
    </location>
</feature>
<organism evidence="2">
    <name type="scientific">uncultured Blastococcus sp</name>
    <dbReference type="NCBI Taxonomy" id="217144"/>
    <lineage>
        <taxon>Bacteria</taxon>
        <taxon>Bacillati</taxon>
        <taxon>Actinomycetota</taxon>
        <taxon>Actinomycetes</taxon>
        <taxon>Geodermatophilales</taxon>
        <taxon>Geodermatophilaceae</taxon>
        <taxon>Blastococcus</taxon>
        <taxon>environmental samples</taxon>
    </lineage>
</organism>
<keyword evidence="2" id="KW-0560">Oxidoreductase</keyword>
<feature type="compositionally biased region" description="Low complexity" evidence="1">
    <location>
        <begin position="198"/>
        <end position="216"/>
    </location>
</feature>
<feature type="region of interest" description="Disordered" evidence="1">
    <location>
        <begin position="136"/>
        <end position="360"/>
    </location>
</feature>
<protein>
    <submittedName>
        <fullName evidence="2">1,2-phenylacetyl-CoA epoxidase, subunit E</fullName>
        <ecNumber evidence="2">1.14.13.149</ecNumber>
    </submittedName>
</protein>
<feature type="non-terminal residue" evidence="2">
    <location>
        <position position="360"/>
    </location>
</feature>
<feature type="compositionally biased region" description="Basic residues" evidence="1">
    <location>
        <begin position="249"/>
        <end position="280"/>
    </location>
</feature>
<dbReference type="AlphaFoldDB" id="A0A6J4HUT4"/>
<evidence type="ECO:0000313" key="2">
    <source>
        <dbReference type="EMBL" id="CAA9233299.1"/>
    </source>
</evidence>
<feature type="compositionally biased region" description="Basic residues" evidence="1">
    <location>
        <begin position="224"/>
        <end position="237"/>
    </location>
</feature>
<evidence type="ECO:0000256" key="1">
    <source>
        <dbReference type="SAM" id="MobiDB-lite"/>
    </source>
</evidence>
<proteinExistence type="predicted"/>
<feature type="non-terminal residue" evidence="2">
    <location>
        <position position="1"/>
    </location>
</feature>
<dbReference type="EC" id="1.14.13.149" evidence="2"/>
<feature type="region of interest" description="Disordered" evidence="1">
    <location>
        <begin position="92"/>
        <end position="124"/>
    </location>
</feature>
<sequence length="360" mass="37991">GRCARAAPAADVPPADRRPGRPAHRRRRSGHLRRPAGAGGRVRVPAGAVADAATARRRTGRAARLLDLRPGRGVPADRRPRGARRAVLLLAGARDRSRRRGRGAAAVGPVHHRPVHPGGARLRGGRVRDHAGALAGVHGAGRRAVHRDAALRQPAGRHGDVRRRAGRPQGPVRPAPDPPARALAGGPRRRRDQRPARGRAAAPARRVAARRPSGGPLVAVRAARAGHRCPGRARRARCAAGTGAPGALLRRRRPARAGARGRGHRRRSGQRGDRRPRRPGHAADPAPGRAGAGRRAAGARRPALRLQGRRLRHLPGAGHRGGGADAPQLRARARRGGGRLRPDLPVPAGVGPAHRRLRPV</sequence>
<feature type="compositionally biased region" description="Low complexity" evidence="1">
    <location>
        <begin position="282"/>
        <end position="306"/>
    </location>
</feature>
<dbReference type="GO" id="GO:0097266">
    <property type="term" value="F:phenylacetyl-CoA 1,2-epoxidase activity"/>
    <property type="evidence" value="ECO:0007669"/>
    <property type="project" value="UniProtKB-EC"/>
</dbReference>
<name>A0A6J4HUT4_9ACTN</name>
<feature type="compositionally biased region" description="Low complexity" evidence="1">
    <location>
        <begin position="1"/>
        <end position="13"/>
    </location>
</feature>
<gene>
    <name evidence="2" type="ORF">AVDCRST_MAG52-1214</name>
</gene>
<accession>A0A6J4HUT4</accession>
<dbReference type="EMBL" id="CADCTN010000078">
    <property type="protein sequence ID" value="CAA9233299.1"/>
    <property type="molecule type" value="Genomic_DNA"/>
</dbReference>
<feature type="compositionally biased region" description="Low complexity" evidence="1">
    <location>
        <begin position="41"/>
        <end position="53"/>
    </location>
</feature>
<reference evidence="2" key="1">
    <citation type="submission" date="2020-02" db="EMBL/GenBank/DDBJ databases">
        <authorList>
            <person name="Meier V. D."/>
        </authorList>
    </citation>
    <scope>NUCLEOTIDE SEQUENCE</scope>
    <source>
        <strain evidence="2">AVDCRST_MAG52</strain>
    </source>
</reference>
<feature type="compositionally biased region" description="Low complexity" evidence="1">
    <location>
        <begin position="238"/>
        <end position="248"/>
    </location>
</feature>
<feature type="region of interest" description="Disordered" evidence="1">
    <location>
        <begin position="1"/>
        <end position="59"/>
    </location>
</feature>